<name>A0ABV4TXM6_9GAMM</name>
<keyword evidence="1" id="KW-0472">Membrane</keyword>
<dbReference type="PANTHER" id="PTHR30188:SF3">
    <property type="entry name" value="ABC TRANSPORTER PERMEASE"/>
    <property type="match status" value="1"/>
</dbReference>
<keyword evidence="3" id="KW-1185">Reference proteome</keyword>
<evidence type="ECO:0000313" key="2">
    <source>
        <dbReference type="EMBL" id="MFA9462076.1"/>
    </source>
</evidence>
<evidence type="ECO:0000313" key="3">
    <source>
        <dbReference type="Proteomes" id="UP001575181"/>
    </source>
</evidence>
<accession>A0ABV4TXM6</accession>
<organism evidence="2 3">
    <name type="scientific">Thiohalorhabdus methylotrophus</name>
    <dbReference type="NCBI Taxonomy" id="3242694"/>
    <lineage>
        <taxon>Bacteria</taxon>
        <taxon>Pseudomonadati</taxon>
        <taxon>Pseudomonadota</taxon>
        <taxon>Gammaproteobacteria</taxon>
        <taxon>Thiohalorhabdales</taxon>
        <taxon>Thiohalorhabdaceae</taxon>
        <taxon>Thiohalorhabdus</taxon>
    </lineage>
</organism>
<gene>
    <name evidence="2" type="ORF">ACERLL_14745</name>
</gene>
<dbReference type="InterPro" id="IPR030802">
    <property type="entry name" value="Permease_MalE"/>
</dbReference>
<dbReference type="InterPro" id="IPR036513">
    <property type="entry name" value="STAS_dom_sf"/>
</dbReference>
<keyword evidence="1" id="KW-0812">Transmembrane</keyword>
<dbReference type="SUPFAM" id="SSF52091">
    <property type="entry name" value="SpoIIaa-like"/>
    <property type="match status" value="1"/>
</dbReference>
<dbReference type="Proteomes" id="UP001575181">
    <property type="component" value="Unassembled WGS sequence"/>
</dbReference>
<feature type="transmembrane region" description="Helical" evidence="1">
    <location>
        <begin position="164"/>
        <end position="182"/>
    </location>
</feature>
<dbReference type="EMBL" id="JBGUAW010000010">
    <property type="protein sequence ID" value="MFA9462076.1"/>
    <property type="molecule type" value="Genomic_DNA"/>
</dbReference>
<dbReference type="Pfam" id="PF02405">
    <property type="entry name" value="MlaE"/>
    <property type="match status" value="1"/>
</dbReference>
<keyword evidence="1" id="KW-1133">Transmembrane helix</keyword>
<evidence type="ECO:0000256" key="1">
    <source>
        <dbReference type="SAM" id="Phobius"/>
    </source>
</evidence>
<dbReference type="PANTHER" id="PTHR30188">
    <property type="entry name" value="ABC TRANSPORTER PERMEASE PROTEIN-RELATED"/>
    <property type="match status" value="1"/>
</dbReference>
<feature type="transmembrane region" description="Helical" evidence="1">
    <location>
        <begin position="347"/>
        <end position="367"/>
    </location>
</feature>
<protein>
    <submittedName>
        <fullName evidence="2">MlaE family ABC transporter permease</fullName>
    </submittedName>
</protein>
<feature type="transmembrane region" description="Helical" evidence="1">
    <location>
        <begin position="126"/>
        <end position="144"/>
    </location>
</feature>
<reference evidence="2 3" key="1">
    <citation type="submission" date="2024-08" db="EMBL/GenBank/DDBJ databases">
        <title>Whole-genome sequencing of halo(alkali)philic microorganisms from hypersaline lakes.</title>
        <authorList>
            <person name="Sorokin D.Y."/>
            <person name="Merkel A.Y."/>
            <person name="Messina E."/>
            <person name="Yakimov M."/>
        </authorList>
    </citation>
    <scope>NUCLEOTIDE SEQUENCE [LARGE SCALE GENOMIC DNA]</scope>
    <source>
        <strain evidence="2 3">Cl-TMA</strain>
    </source>
</reference>
<sequence length="372" mass="40408">MATQDADIRIFRDQEPARAQIRGYWDFLNRPENRRTVQEQLAELERAGDLQWDLRSVEALDSAGALALWRAWGRQYPTELVCRERHRRIFERMQALPEGRPKFSRSPIDLLARPAKLPVAAARGTWELALHFGMIALAAGYAVLHPRSVPWMELTSVIYRAGFRASGLVAVINLVVGMMAAYQIGQALTRFASNIIVVGAFSTAVLREIGPWVTAIIVAGRSGSGIAAEIGSMRLTGELSALRAFGISPILRLAFPRVLGLAIVVPLLVLLGNMFSLLGGMVISDPVLGIPPSQFLDHLPNDVQIINFWIGEVKSLGNGIIIGGVSTYYGLMAASNTESLSRQTISSVVMSLALVLILNAGVGALYVDTGLP</sequence>
<dbReference type="RefSeq" id="WP_373656862.1">
    <property type="nucleotide sequence ID" value="NZ_JBGUAW010000010.1"/>
</dbReference>
<feature type="transmembrane region" description="Helical" evidence="1">
    <location>
        <begin position="258"/>
        <end position="283"/>
    </location>
</feature>
<proteinExistence type="predicted"/>
<comment type="caution">
    <text evidence="2">The sequence shown here is derived from an EMBL/GenBank/DDBJ whole genome shotgun (WGS) entry which is preliminary data.</text>
</comment>